<organism evidence="2">
    <name type="scientific">Schizaphis graminum</name>
    <name type="common">Green bug aphid</name>
    <dbReference type="NCBI Taxonomy" id="13262"/>
    <lineage>
        <taxon>Eukaryota</taxon>
        <taxon>Metazoa</taxon>
        <taxon>Ecdysozoa</taxon>
        <taxon>Arthropoda</taxon>
        <taxon>Hexapoda</taxon>
        <taxon>Insecta</taxon>
        <taxon>Pterygota</taxon>
        <taxon>Neoptera</taxon>
        <taxon>Paraneoptera</taxon>
        <taxon>Hemiptera</taxon>
        <taxon>Sternorrhyncha</taxon>
        <taxon>Aphidomorpha</taxon>
        <taxon>Aphidoidea</taxon>
        <taxon>Aphididae</taxon>
        <taxon>Aphidini</taxon>
        <taxon>Schizaphis</taxon>
    </lineage>
</organism>
<dbReference type="EMBL" id="GGMR01008969">
    <property type="protein sequence ID" value="MBY21588.1"/>
    <property type="molecule type" value="Transcribed_RNA"/>
</dbReference>
<protein>
    <submittedName>
        <fullName evidence="2">Uncharacterized protein</fullName>
    </submittedName>
</protein>
<gene>
    <name evidence="2" type="ORF">g.63029</name>
</gene>
<proteinExistence type="predicted"/>
<sequence length="119" mass="14319">MFFWFNRDGRNTRNTKLPKVQQKFNSKQLSNNQKHVTFSENNKTVAYPRYSPLPSINTKYPYRMLERQRTYVVSNPVFVKPTKSPKQQKKPKTFSDFKKTLKKRNKNNKNENGMIWIDL</sequence>
<dbReference type="AlphaFoldDB" id="A0A2S2NX93"/>
<evidence type="ECO:0000313" key="2">
    <source>
        <dbReference type="EMBL" id="MBY21588.1"/>
    </source>
</evidence>
<evidence type="ECO:0000256" key="1">
    <source>
        <dbReference type="SAM" id="MobiDB-lite"/>
    </source>
</evidence>
<name>A0A2S2NX93_SCHGA</name>
<reference evidence="2" key="1">
    <citation type="submission" date="2018-04" db="EMBL/GenBank/DDBJ databases">
        <title>Transcriptome of Schizaphis graminum biotype I.</title>
        <authorList>
            <person name="Scully E.D."/>
            <person name="Geib S.M."/>
            <person name="Palmer N.A."/>
            <person name="Koch K."/>
            <person name="Bradshaw J."/>
            <person name="Heng-Moss T."/>
            <person name="Sarath G."/>
        </authorList>
    </citation>
    <scope>NUCLEOTIDE SEQUENCE</scope>
</reference>
<accession>A0A2S2NX93</accession>
<feature type="region of interest" description="Disordered" evidence="1">
    <location>
        <begin position="78"/>
        <end position="98"/>
    </location>
</feature>